<evidence type="ECO:0000313" key="3">
    <source>
        <dbReference type="Proteomes" id="UP000652761"/>
    </source>
</evidence>
<comment type="caution">
    <text evidence="2">The sequence shown here is derived from an EMBL/GenBank/DDBJ whole genome shotgun (WGS) entry which is preliminary data.</text>
</comment>
<gene>
    <name evidence="2" type="ORF">Taro_051507</name>
</gene>
<reference evidence="2" key="1">
    <citation type="submission" date="2017-07" db="EMBL/GenBank/DDBJ databases">
        <title>Taro Niue Genome Assembly and Annotation.</title>
        <authorList>
            <person name="Atibalentja N."/>
            <person name="Keating K."/>
            <person name="Fields C.J."/>
        </authorList>
    </citation>
    <scope>NUCLEOTIDE SEQUENCE</scope>
    <source>
        <strain evidence="2">Niue_2</strain>
        <tissue evidence="2">Leaf</tissue>
    </source>
</reference>
<accession>A0A843XGY8</accession>
<dbReference type="EMBL" id="NMUH01008247">
    <property type="protein sequence ID" value="MQM18512.1"/>
    <property type="molecule type" value="Genomic_DNA"/>
</dbReference>
<keyword evidence="3" id="KW-1185">Reference proteome</keyword>
<name>A0A843XGY8_COLES</name>
<dbReference type="AlphaFoldDB" id="A0A843XGY8"/>
<sequence>MGVKLEADLAAVGPYDWGEQRCAGSKAHVMSSCGAWHVWIPGIQQHLVRTIQEVCSRGLEGDGVQRFSEGDCVQRVPEGLLSSNLELNSLTEAAGSSWSWGWLVWCVRRWICAAGSAGGALVCAAGWVCPAVWLVMAVRSVAGWSAAMEAGVVSSRGVRSAGVREQQKPCVAMEAGREAASGEDDLGGVFEGSRGRRRPEVF</sequence>
<feature type="region of interest" description="Disordered" evidence="1">
    <location>
        <begin position="174"/>
        <end position="202"/>
    </location>
</feature>
<evidence type="ECO:0000313" key="2">
    <source>
        <dbReference type="EMBL" id="MQM18512.1"/>
    </source>
</evidence>
<organism evidence="2 3">
    <name type="scientific">Colocasia esculenta</name>
    <name type="common">Wild taro</name>
    <name type="synonym">Arum esculentum</name>
    <dbReference type="NCBI Taxonomy" id="4460"/>
    <lineage>
        <taxon>Eukaryota</taxon>
        <taxon>Viridiplantae</taxon>
        <taxon>Streptophyta</taxon>
        <taxon>Embryophyta</taxon>
        <taxon>Tracheophyta</taxon>
        <taxon>Spermatophyta</taxon>
        <taxon>Magnoliopsida</taxon>
        <taxon>Liliopsida</taxon>
        <taxon>Araceae</taxon>
        <taxon>Aroideae</taxon>
        <taxon>Colocasieae</taxon>
        <taxon>Colocasia</taxon>
    </lineage>
</organism>
<dbReference type="Proteomes" id="UP000652761">
    <property type="component" value="Unassembled WGS sequence"/>
</dbReference>
<protein>
    <submittedName>
        <fullName evidence="2">Uncharacterized protein</fullName>
    </submittedName>
</protein>
<evidence type="ECO:0000256" key="1">
    <source>
        <dbReference type="SAM" id="MobiDB-lite"/>
    </source>
</evidence>
<proteinExistence type="predicted"/>